<dbReference type="Gramene" id="PNW77121">
    <property type="protein sequence ID" value="PNW77121"/>
    <property type="gene ID" value="CHLRE_10g423000v5"/>
</dbReference>
<evidence type="ECO:0000313" key="2">
    <source>
        <dbReference type="EMBL" id="PNW77121.1"/>
    </source>
</evidence>
<organism evidence="2 3">
    <name type="scientific">Chlamydomonas reinhardtii</name>
    <name type="common">Chlamydomonas smithii</name>
    <dbReference type="NCBI Taxonomy" id="3055"/>
    <lineage>
        <taxon>Eukaryota</taxon>
        <taxon>Viridiplantae</taxon>
        <taxon>Chlorophyta</taxon>
        <taxon>core chlorophytes</taxon>
        <taxon>Chlorophyceae</taxon>
        <taxon>CS clade</taxon>
        <taxon>Chlamydomonadales</taxon>
        <taxon>Chlamydomonadaceae</taxon>
        <taxon>Chlamydomonas</taxon>
    </lineage>
</organism>
<feature type="transmembrane region" description="Helical" evidence="1">
    <location>
        <begin position="20"/>
        <end position="44"/>
    </location>
</feature>
<dbReference type="EMBL" id="CM008971">
    <property type="protein sequence ID" value="PNW77121.1"/>
    <property type="molecule type" value="Genomic_DNA"/>
</dbReference>
<dbReference type="GeneID" id="5728235"/>
<keyword evidence="1" id="KW-0472">Membrane</keyword>
<evidence type="ECO:0000313" key="3">
    <source>
        <dbReference type="Proteomes" id="UP000006906"/>
    </source>
</evidence>
<name>A0A2K3D9B0_CHLRE</name>
<keyword evidence="3" id="KW-1185">Reference proteome</keyword>
<sequence length="170" mass="18321">MGSLRSLLLSLFADLVHHGSQAAAGAIILLLNSALLFAMLLMLLGNYRQAVTDRWRVWWSGVQRALRLVAADARAQRRQVLQQLQLGRGSANVSGGAAAGRGDVRRLDKQGQSAGQQCSTQQWLKVKSWTASSRLGVEEGYFNRDSSLLVRDRQSTEAAPEAGGFGGAEG</sequence>
<evidence type="ECO:0000256" key="1">
    <source>
        <dbReference type="SAM" id="Phobius"/>
    </source>
</evidence>
<dbReference type="PaxDb" id="3055-EDP06366"/>
<keyword evidence="1" id="KW-1133">Transmembrane helix</keyword>
<accession>A0A2K3D9B0</accession>
<dbReference type="RefSeq" id="XP_042919906.1">
    <property type="nucleotide sequence ID" value="XM_043066509.1"/>
</dbReference>
<protein>
    <submittedName>
        <fullName evidence="2">Uncharacterized protein</fullName>
    </submittedName>
</protein>
<dbReference type="KEGG" id="cre:CHLRE_10g423000v5"/>
<reference evidence="2 3" key="1">
    <citation type="journal article" date="2007" name="Science">
        <title>The Chlamydomonas genome reveals the evolution of key animal and plant functions.</title>
        <authorList>
            <person name="Merchant S.S."/>
            <person name="Prochnik S.E."/>
            <person name="Vallon O."/>
            <person name="Harris E.H."/>
            <person name="Karpowicz S.J."/>
            <person name="Witman G.B."/>
            <person name="Terry A."/>
            <person name="Salamov A."/>
            <person name="Fritz-Laylin L.K."/>
            <person name="Marechal-Drouard L."/>
            <person name="Marshall W.F."/>
            <person name="Qu L.H."/>
            <person name="Nelson D.R."/>
            <person name="Sanderfoot A.A."/>
            <person name="Spalding M.H."/>
            <person name="Kapitonov V.V."/>
            <person name="Ren Q."/>
            <person name="Ferris P."/>
            <person name="Lindquist E."/>
            <person name="Shapiro H."/>
            <person name="Lucas S.M."/>
            <person name="Grimwood J."/>
            <person name="Schmutz J."/>
            <person name="Cardol P."/>
            <person name="Cerutti H."/>
            <person name="Chanfreau G."/>
            <person name="Chen C.L."/>
            <person name="Cognat V."/>
            <person name="Croft M.T."/>
            <person name="Dent R."/>
            <person name="Dutcher S."/>
            <person name="Fernandez E."/>
            <person name="Fukuzawa H."/>
            <person name="Gonzalez-Ballester D."/>
            <person name="Gonzalez-Halphen D."/>
            <person name="Hallmann A."/>
            <person name="Hanikenne M."/>
            <person name="Hippler M."/>
            <person name="Inwood W."/>
            <person name="Jabbari K."/>
            <person name="Kalanon M."/>
            <person name="Kuras R."/>
            <person name="Lefebvre P.A."/>
            <person name="Lemaire S.D."/>
            <person name="Lobanov A.V."/>
            <person name="Lohr M."/>
            <person name="Manuell A."/>
            <person name="Meier I."/>
            <person name="Mets L."/>
            <person name="Mittag M."/>
            <person name="Mittelmeier T."/>
            <person name="Moroney J.V."/>
            <person name="Moseley J."/>
            <person name="Napoli C."/>
            <person name="Nedelcu A.M."/>
            <person name="Niyogi K."/>
            <person name="Novoselov S.V."/>
            <person name="Paulsen I.T."/>
            <person name="Pazour G."/>
            <person name="Purton S."/>
            <person name="Ral J.P."/>
            <person name="Riano-Pachon D.M."/>
            <person name="Riekhof W."/>
            <person name="Rymarquis L."/>
            <person name="Schroda M."/>
            <person name="Stern D."/>
            <person name="Umen J."/>
            <person name="Willows R."/>
            <person name="Wilson N."/>
            <person name="Zimmer S.L."/>
            <person name="Allmer J."/>
            <person name="Balk J."/>
            <person name="Bisova K."/>
            <person name="Chen C.J."/>
            <person name="Elias M."/>
            <person name="Gendler K."/>
            <person name="Hauser C."/>
            <person name="Lamb M.R."/>
            <person name="Ledford H."/>
            <person name="Long J.C."/>
            <person name="Minagawa J."/>
            <person name="Page M.D."/>
            <person name="Pan J."/>
            <person name="Pootakham W."/>
            <person name="Roje S."/>
            <person name="Rose A."/>
            <person name="Stahlberg E."/>
            <person name="Terauchi A.M."/>
            <person name="Yang P."/>
            <person name="Ball S."/>
            <person name="Bowler C."/>
            <person name="Dieckmann C.L."/>
            <person name="Gladyshev V.N."/>
            <person name="Green P."/>
            <person name="Jorgensen R."/>
            <person name="Mayfield S."/>
            <person name="Mueller-Roeber B."/>
            <person name="Rajamani S."/>
            <person name="Sayre R.T."/>
            <person name="Brokstein P."/>
            <person name="Dubchak I."/>
            <person name="Goodstein D."/>
            <person name="Hornick L."/>
            <person name="Huang Y.W."/>
            <person name="Jhaveri J."/>
            <person name="Luo Y."/>
            <person name="Martinez D."/>
            <person name="Ngau W.C."/>
            <person name="Otillar B."/>
            <person name="Poliakov A."/>
            <person name="Porter A."/>
            <person name="Szajkowski L."/>
            <person name="Werner G."/>
            <person name="Zhou K."/>
            <person name="Grigoriev I.V."/>
            <person name="Rokhsar D.S."/>
            <person name="Grossman A.R."/>
        </authorList>
    </citation>
    <scope>NUCLEOTIDE SEQUENCE [LARGE SCALE GENOMIC DNA]</scope>
    <source>
        <strain evidence="3">CC-503</strain>
    </source>
</reference>
<proteinExistence type="predicted"/>
<keyword evidence="1" id="KW-0812">Transmembrane</keyword>
<dbReference type="AlphaFoldDB" id="A0A2K3D9B0"/>
<gene>
    <name evidence="2" type="ORF">CHLRE_10g423000v5</name>
</gene>
<dbReference type="InParanoid" id="A0A2K3D9B0"/>
<dbReference type="Proteomes" id="UP000006906">
    <property type="component" value="Chromosome 10"/>
</dbReference>